<dbReference type="OrthoDB" id="8527869at2"/>
<reference evidence="1 2" key="1">
    <citation type="journal article" date="2019" name="Front. Microbiol.">
        <title>Genomes of Neutrophilic Sulfur-Oxidizing Chemolithoautotrophs Representing 9 Proteobacterial Species From 8 Genera.</title>
        <authorList>
            <person name="Watanabe T."/>
            <person name="Kojima H."/>
            <person name="Umezawa K."/>
            <person name="Hori C."/>
            <person name="Takasuka T.E."/>
            <person name="Kato Y."/>
            <person name="Fukui M."/>
        </authorList>
    </citation>
    <scope>NUCLEOTIDE SEQUENCE [LARGE SCALE GENOMIC DNA]</scope>
    <source>
        <strain evidence="1 2">TTN</strain>
    </source>
</reference>
<organism evidence="1 2">
    <name type="scientific">Sulfuriferula multivorans</name>
    <dbReference type="NCBI Taxonomy" id="1559896"/>
    <lineage>
        <taxon>Bacteria</taxon>
        <taxon>Pseudomonadati</taxon>
        <taxon>Pseudomonadota</taxon>
        <taxon>Betaproteobacteria</taxon>
        <taxon>Nitrosomonadales</taxon>
        <taxon>Sulfuricellaceae</taxon>
        <taxon>Sulfuriferula</taxon>
    </lineage>
</organism>
<comment type="caution">
    <text evidence="1">The sequence shown here is derived from an EMBL/GenBank/DDBJ whole genome shotgun (WGS) entry which is preliminary data.</text>
</comment>
<name>A0A401JCW5_9PROT</name>
<gene>
    <name evidence="1" type="ORF">SFMTTN_1246</name>
</gene>
<dbReference type="RefSeq" id="WP_124704255.1">
    <property type="nucleotide sequence ID" value="NZ_BGOW01000010.1"/>
</dbReference>
<dbReference type="AlphaFoldDB" id="A0A401JCW5"/>
<evidence type="ECO:0000313" key="2">
    <source>
        <dbReference type="Proteomes" id="UP000286806"/>
    </source>
</evidence>
<sequence>MKVVLENLKAARLALLALLMAVVLGVLLVHYALQAEQAAQQRLGQLQMALNEAQRKLSQSGSEKDLVQQYLDAYHALQTRGFIGPDQRLAWRDALADAGRRLAIRDLKFSIGPQQAYTGVVPVDVGTMVLHEAPVHLTGQLFDENDLARLIDLLASQPNGILGVRDCELKRGSIQLPSPGDPQLQTQCSFAWYTLSPSLPGGSAP</sequence>
<proteinExistence type="predicted"/>
<protein>
    <submittedName>
        <fullName evidence="1">Uncharacterized protein</fullName>
    </submittedName>
</protein>
<dbReference type="Proteomes" id="UP000286806">
    <property type="component" value="Unassembled WGS sequence"/>
</dbReference>
<keyword evidence="2" id="KW-1185">Reference proteome</keyword>
<evidence type="ECO:0000313" key="1">
    <source>
        <dbReference type="EMBL" id="GBL45439.1"/>
    </source>
</evidence>
<dbReference type="EMBL" id="BGOW01000010">
    <property type="protein sequence ID" value="GBL45439.1"/>
    <property type="molecule type" value="Genomic_DNA"/>
</dbReference>
<accession>A0A401JCW5</accession>